<reference evidence="1 2" key="1">
    <citation type="journal article" date="2019" name="Environ. Microbiol.">
        <title>At the nexus of three kingdoms: the genome of the mycorrhizal fungus Gigaspora margarita provides insights into plant, endobacterial and fungal interactions.</title>
        <authorList>
            <person name="Venice F."/>
            <person name="Ghignone S."/>
            <person name="Salvioli di Fossalunga A."/>
            <person name="Amselem J."/>
            <person name="Novero M."/>
            <person name="Xianan X."/>
            <person name="Sedzielewska Toro K."/>
            <person name="Morin E."/>
            <person name="Lipzen A."/>
            <person name="Grigoriev I.V."/>
            <person name="Henrissat B."/>
            <person name="Martin F.M."/>
            <person name="Bonfante P."/>
        </authorList>
    </citation>
    <scope>NUCLEOTIDE SEQUENCE [LARGE SCALE GENOMIC DNA]</scope>
    <source>
        <strain evidence="1 2">BEG34</strain>
    </source>
</reference>
<name>A0A8H4ESZ6_GIGMA</name>
<gene>
    <name evidence="1" type="ORF">F8M41_000364</name>
</gene>
<proteinExistence type="predicted"/>
<dbReference type="SUPFAM" id="SSF69304">
    <property type="entry name" value="Tricorn protease N-terminal domain"/>
    <property type="match status" value="1"/>
</dbReference>
<comment type="caution">
    <text evidence="1">The sequence shown here is derived from an EMBL/GenBank/DDBJ whole genome shotgun (WGS) entry which is preliminary data.</text>
</comment>
<dbReference type="Proteomes" id="UP000439903">
    <property type="component" value="Unassembled WGS sequence"/>
</dbReference>
<organism evidence="1 2">
    <name type="scientific">Gigaspora margarita</name>
    <dbReference type="NCBI Taxonomy" id="4874"/>
    <lineage>
        <taxon>Eukaryota</taxon>
        <taxon>Fungi</taxon>
        <taxon>Fungi incertae sedis</taxon>
        <taxon>Mucoromycota</taxon>
        <taxon>Glomeromycotina</taxon>
        <taxon>Glomeromycetes</taxon>
        <taxon>Diversisporales</taxon>
        <taxon>Gigasporaceae</taxon>
        <taxon>Gigaspora</taxon>
    </lineage>
</organism>
<dbReference type="OrthoDB" id="2342150at2759"/>
<protein>
    <submittedName>
        <fullName evidence="1">Uncharacterized protein</fullName>
    </submittedName>
</protein>
<dbReference type="AlphaFoldDB" id="A0A8H4ESZ6"/>
<dbReference type="EMBL" id="WTPW01000103">
    <property type="protein sequence ID" value="KAF0547891.1"/>
    <property type="molecule type" value="Genomic_DNA"/>
</dbReference>
<evidence type="ECO:0000313" key="1">
    <source>
        <dbReference type="EMBL" id="KAF0547891.1"/>
    </source>
</evidence>
<accession>A0A8H4ESZ6</accession>
<keyword evidence="2" id="KW-1185">Reference proteome</keyword>
<evidence type="ECO:0000313" key="2">
    <source>
        <dbReference type="Proteomes" id="UP000439903"/>
    </source>
</evidence>
<sequence length="233" mass="26364">MGWTASIISRNWQSATAMSPNGENIVVFAYHIWEVNPDGQYKQVGSEWPHTVAATTNGNFIYAIRPDGFIYKINTSSYNIFKWAEAGGGWEEAKAIFAYNDHIYVVLEAIWEIRLDGTYKKVQNENWGNMRSITVIGDYAYSVHDSGIIYKINLKDWTYRSLGGGWENTYQLLTLNNKLFAYDISLIIVDTDTGAQTIVRTDNWNDKLAGCATTSAMYTVFTSGNLWKVAESK</sequence>